<dbReference type="GO" id="GO:0016020">
    <property type="term" value="C:membrane"/>
    <property type="evidence" value="ECO:0007669"/>
    <property type="project" value="UniProtKB-SubCell"/>
</dbReference>
<feature type="transmembrane region" description="Helical" evidence="8">
    <location>
        <begin position="36"/>
        <end position="54"/>
    </location>
</feature>
<sequence>MRGKRDLNPSFLGLCPPILLFALVRGCRPDTRYNGIFFIPIFILYMYSVFFCASDNPTSDYAFIMGFMPLIPTTTDYILLRNHQPELRKIGQKKPTSEMTLIEQLTWVASLIATPRGIGWTHEPTAHLPPRPTSSRGKFIASQFLWIIFYGILFDITLIHIQENPCFRKGGPSLAAFGWWWRTTVWVNLVSVYCTMSGVYASASIFSVAIGLYEPKDWPHLFGSLLDAYTVRKCWGRVWHQVLRKSLTSNSKFLASVFRLPRGTFATYFKLFTSFFISGLIHATADYILHQNFTNGKSVQFFVLQAVIITFEDAVISIASKLGYKGSKAFKIIGFIWVFAWFTFSMPICLEPTVHAGTMDEANHASLIQALIRVAT</sequence>
<evidence type="ECO:0000256" key="6">
    <source>
        <dbReference type="ARBA" id="ARBA00022989"/>
    </source>
</evidence>
<feature type="transmembrane region" description="Helical" evidence="8">
    <location>
        <begin position="61"/>
        <end position="80"/>
    </location>
</feature>
<keyword evidence="7 8" id="KW-0472">Membrane</keyword>
<evidence type="ECO:0000256" key="7">
    <source>
        <dbReference type="ARBA" id="ARBA00023136"/>
    </source>
</evidence>
<dbReference type="GO" id="GO:0006629">
    <property type="term" value="P:lipid metabolic process"/>
    <property type="evidence" value="ECO:0007669"/>
    <property type="project" value="InterPro"/>
</dbReference>
<dbReference type="STRING" id="686832.A0A0C3CPC0"/>
<evidence type="ECO:0000256" key="8">
    <source>
        <dbReference type="SAM" id="Phobius"/>
    </source>
</evidence>
<evidence type="ECO:0000256" key="3">
    <source>
        <dbReference type="ARBA" id="ARBA00007282"/>
    </source>
</evidence>
<name>A0A0C3CPC0_HEBCY</name>
<gene>
    <name evidence="10" type="ORF">M413DRAFT_65747</name>
</gene>
<dbReference type="AlphaFoldDB" id="A0A0C3CPC0"/>
<keyword evidence="4" id="KW-0808">Transferase</keyword>
<dbReference type="PANTHER" id="PTHR31595">
    <property type="entry name" value="LONG-CHAIN-ALCOHOL O-FATTY-ACYLTRANSFERASE 3-RELATED"/>
    <property type="match status" value="1"/>
</dbReference>
<feature type="transmembrane region" description="Helical" evidence="8">
    <location>
        <begin position="268"/>
        <end position="289"/>
    </location>
</feature>
<feature type="transmembrane region" description="Helical" evidence="8">
    <location>
        <begin position="139"/>
        <end position="159"/>
    </location>
</feature>
<dbReference type="OrthoDB" id="1077582at2759"/>
<feature type="transmembrane region" description="Helical" evidence="8">
    <location>
        <begin position="332"/>
        <end position="350"/>
    </location>
</feature>
<dbReference type="PANTHER" id="PTHR31595:SF57">
    <property type="entry name" value="OS04G0481900 PROTEIN"/>
    <property type="match status" value="1"/>
</dbReference>
<evidence type="ECO:0000256" key="1">
    <source>
        <dbReference type="ARBA" id="ARBA00004141"/>
    </source>
</evidence>
<feature type="transmembrane region" description="Helical" evidence="8">
    <location>
        <begin position="190"/>
        <end position="213"/>
    </location>
</feature>
<keyword evidence="5 8" id="KW-0812">Transmembrane</keyword>
<reference evidence="10 11" key="1">
    <citation type="submission" date="2014-04" db="EMBL/GenBank/DDBJ databases">
        <authorList>
            <consortium name="DOE Joint Genome Institute"/>
            <person name="Kuo A."/>
            <person name="Gay G."/>
            <person name="Dore J."/>
            <person name="Kohler A."/>
            <person name="Nagy L.G."/>
            <person name="Floudas D."/>
            <person name="Copeland A."/>
            <person name="Barry K.W."/>
            <person name="Cichocki N."/>
            <person name="Veneault-Fourrey C."/>
            <person name="LaButti K."/>
            <person name="Lindquist E.A."/>
            <person name="Lipzen A."/>
            <person name="Lundell T."/>
            <person name="Morin E."/>
            <person name="Murat C."/>
            <person name="Sun H."/>
            <person name="Tunlid A."/>
            <person name="Henrissat B."/>
            <person name="Grigoriev I.V."/>
            <person name="Hibbett D.S."/>
            <person name="Martin F."/>
            <person name="Nordberg H.P."/>
            <person name="Cantor M.N."/>
            <person name="Hua S.X."/>
        </authorList>
    </citation>
    <scope>NUCLEOTIDE SEQUENCE [LARGE SCALE GENOMIC DNA]</scope>
    <source>
        <strain evidence="11">h7</strain>
    </source>
</reference>
<evidence type="ECO:0000313" key="11">
    <source>
        <dbReference type="Proteomes" id="UP000053424"/>
    </source>
</evidence>
<evidence type="ECO:0000256" key="4">
    <source>
        <dbReference type="ARBA" id="ARBA00022679"/>
    </source>
</evidence>
<organism evidence="10 11">
    <name type="scientific">Hebeloma cylindrosporum</name>
    <dbReference type="NCBI Taxonomy" id="76867"/>
    <lineage>
        <taxon>Eukaryota</taxon>
        <taxon>Fungi</taxon>
        <taxon>Dikarya</taxon>
        <taxon>Basidiomycota</taxon>
        <taxon>Agaricomycotina</taxon>
        <taxon>Agaricomycetes</taxon>
        <taxon>Agaricomycetidae</taxon>
        <taxon>Agaricales</taxon>
        <taxon>Agaricineae</taxon>
        <taxon>Hymenogastraceae</taxon>
        <taxon>Hebeloma</taxon>
    </lineage>
</organism>
<comment type="subcellular location">
    <subcellularLocation>
        <location evidence="1">Membrane</location>
        <topology evidence="1">Multi-pass membrane protein</topology>
    </subcellularLocation>
</comment>
<proteinExistence type="inferred from homology"/>
<comment type="pathway">
    <text evidence="2">Secondary metabolite biosynthesis.</text>
</comment>
<comment type="similarity">
    <text evidence="3">Belongs to the wax synthase family.</text>
</comment>
<keyword evidence="6 8" id="KW-1133">Transmembrane helix</keyword>
<evidence type="ECO:0000313" key="10">
    <source>
        <dbReference type="EMBL" id="KIM45591.1"/>
    </source>
</evidence>
<dbReference type="InterPro" id="IPR044851">
    <property type="entry name" value="Wax_synthase"/>
</dbReference>
<evidence type="ECO:0000256" key="2">
    <source>
        <dbReference type="ARBA" id="ARBA00005179"/>
    </source>
</evidence>
<protein>
    <recommendedName>
        <fullName evidence="9">Wax synthase domain-containing protein</fullName>
    </recommendedName>
</protein>
<accession>A0A0C3CPC0</accession>
<dbReference type="GO" id="GO:0008374">
    <property type="term" value="F:O-acyltransferase activity"/>
    <property type="evidence" value="ECO:0007669"/>
    <property type="project" value="InterPro"/>
</dbReference>
<dbReference type="InterPro" id="IPR032805">
    <property type="entry name" value="Wax_synthase_dom"/>
</dbReference>
<evidence type="ECO:0000256" key="5">
    <source>
        <dbReference type="ARBA" id="ARBA00022692"/>
    </source>
</evidence>
<dbReference type="HOGENOM" id="CLU_032731_1_0_1"/>
<keyword evidence="11" id="KW-1185">Reference proteome</keyword>
<feature type="transmembrane region" description="Helical" evidence="8">
    <location>
        <begin position="301"/>
        <end position="320"/>
    </location>
</feature>
<dbReference type="EMBL" id="KN831772">
    <property type="protein sequence ID" value="KIM45591.1"/>
    <property type="molecule type" value="Genomic_DNA"/>
</dbReference>
<reference evidence="11" key="2">
    <citation type="submission" date="2015-01" db="EMBL/GenBank/DDBJ databases">
        <title>Evolutionary Origins and Diversification of the Mycorrhizal Mutualists.</title>
        <authorList>
            <consortium name="DOE Joint Genome Institute"/>
            <consortium name="Mycorrhizal Genomics Consortium"/>
            <person name="Kohler A."/>
            <person name="Kuo A."/>
            <person name="Nagy L.G."/>
            <person name="Floudas D."/>
            <person name="Copeland A."/>
            <person name="Barry K.W."/>
            <person name="Cichocki N."/>
            <person name="Veneault-Fourrey C."/>
            <person name="LaButti K."/>
            <person name="Lindquist E.A."/>
            <person name="Lipzen A."/>
            <person name="Lundell T."/>
            <person name="Morin E."/>
            <person name="Murat C."/>
            <person name="Riley R."/>
            <person name="Ohm R."/>
            <person name="Sun H."/>
            <person name="Tunlid A."/>
            <person name="Henrissat B."/>
            <person name="Grigoriev I.V."/>
            <person name="Hibbett D.S."/>
            <person name="Martin F."/>
        </authorList>
    </citation>
    <scope>NUCLEOTIDE SEQUENCE [LARGE SCALE GENOMIC DNA]</scope>
    <source>
        <strain evidence="11">h7</strain>
    </source>
</reference>
<evidence type="ECO:0000259" key="9">
    <source>
        <dbReference type="Pfam" id="PF13813"/>
    </source>
</evidence>
<feature type="domain" description="Wax synthase" evidence="9">
    <location>
        <begin position="218"/>
        <end position="304"/>
    </location>
</feature>
<dbReference type="Pfam" id="PF13813">
    <property type="entry name" value="MBOAT_2"/>
    <property type="match status" value="1"/>
</dbReference>
<dbReference type="Proteomes" id="UP000053424">
    <property type="component" value="Unassembled WGS sequence"/>
</dbReference>